<dbReference type="RefSeq" id="WP_152808850.1">
    <property type="nucleotide sequence ID" value="NZ_WHUF01000008.1"/>
</dbReference>
<keyword evidence="1" id="KW-0472">Membrane</keyword>
<keyword evidence="1" id="KW-1133">Transmembrane helix</keyword>
<gene>
    <name evidence="2" type="ORF">GEV01_26870</name>
</gene>
<name>A0A843SM94_9BURK</name>
<proteinExistence type="predicted"/>
<evidence type="ECO:0000313" key="3">
    <source>
        <dbReference type="Proteomes" id="UP000444318"/>
    </source>
</evidence>
<feature type="transmembrane region" description="Helical" evidence="1">
    <location>
        <begin position="121"/>
        <end position="143"/>
    </location>
</feature>
<organism evidence="2 3">
    <name type="scientific">Rugamonas rivuli</name>
    <dbReference type="NCBI Taxonomy" id="2743358"/>
    <lineage>
        <taxon>Bacteria</taxon>
        <taxon>Pseudomonadati</taxon>
        <taxon>Pseudomonadota</taxon>
        <taxon>Betaproteobacteria</taxon>
        <taxon>Burkholderiales</taxon>
        <taxon>Oxalobacteraceae</taxon>
        <taxon>Telluria group</taxon>
        <taxon>Rugamonas</taxon>
    </lineage>
</organism>
<keyword evidence="1" id="KW-0812">Transmembrane</keyword>
<keyword evidence="3" id="KW-1185">Reference proteome</keyword>
<dbReference type="AlphaFoldDB" id="A0A843SM94"/>
<dbReference type="Proteomes" id="UP000444318">
    <property type="component" value="Unassembled WGS sequence"/>
</dbReference>
<evidence type="ECO:0000313" key="2">
    <source>
        <dbReference type="EMBL" id="MQA23150.1"/>
    </source>
</evidence>
<sequence>MDQHKLRSLVFEKTGVRIDVDDPVFALVALNEAVLAETVERHIALIDAASQELVQHARSAVGLGAQHDGVRKPVALDATNEPAAIGATAAATAAGYAPAPAMPVRAIATQSPAVTPRELRLLGAAAGVSVLSALLVLGGQAAFFKPLPPPAPVIQQAKALTPEQTTALANADKLNKAIQKLDPKLRAQLQAELLK</sequence>
<dbReference type="EMBL" id="WHUF01000008">
    <property type="protein sequence ID" value="MQA23150.1"/>
    <property type="molecule type" value="Genomic_DNA"/>
</dbReference>
<evidence type="ECO:0000256" key="1">
    <source>
        <dbReference type="SAM" id="Phobius"/>
    </source>
</evidence>
<protein>
    <submittedName>
        <fullName evidence="2">Uncharacterized protein</fullName>
    </submittedName>
</protein>
<comment type="caution">
    <text evidence="2">The sequence shown here is derived from an EMBL/GenBank/DDBJ whole genome shotgun (WGS) entry which is preliminary data.</text>
</comment>
<accession>A0A843SM94</accession>
<reference evidence="2 3" key="1">
    <citation type="submission" date="2019-10" db="EMBL/GenBank/DDBJ databases">
        <title>Two novel species isolated from a subtropical stream in China.</title>
        <authorList>
            <person name="Lu H."/>
        </authorList>
    </citation>
    <scope>NUCLEOTIDE SEQUENCE [LARGE SCALE GENOMIC DNA]</scope>
    <source>
        <strain evidence="2 3">FT103W</strain>
    </source>
</reference>